<organism evidence="2 3">
    <name type="scientific">Desulfocapsa sulfexigens (strain DSM 10523 / SB164P1)</name>
    <dbReference type="NCBI Taxonomy" id="1167006"/>
    <lineage>
        <taxon>Bacteria</taxon>
        <taxon>Pseudomonadati</taxon>
        <taxon>Thermodesulfobacteriota</taxon>
        <taxon>Desulfobulbia</taxon>
        <taxon>Desulfobulbales</taxon>
        <taxon>Desulfocapsaceae</taxon>
        <taxon>Desulfocapsa</taxon>
    </lineage>
</organism>
<reference evidence="3" key="1">
    <citation type="journal article" date="2013" name="Stand. Genomic Sci.">
        <title>Complete genome sequence of Desulfocapsa sulfexigens, a marine deltaproteobacterium specialized in disproportionating inorganic sulfur compounds.</title>
        <authorList>
            <person name="Finster K.W."/>
            <person name="Kjeldsen K.U."/>
            <person name="Kube M."/>
            <person name="Reinhardt R."/>
            <person name="Mussmann M."/>
            <person name="Amann R."/>
            <person name="Schreiber L."/>
        </authorList>
    </citation>
    <scope>NUCLEOTIDE SEQUENCE [LARGE SCALE GENOMIC DNA]</scope>
    <source>
        <strain evidence="3">DSM 10523 / SB164P1</strain>
    </source>
</reference>
<evidence type="ECO:0000313" key="3">
    <source>
        <dbReference type="Proteomes" id="UP000011721"/>
    </source>
</evidence>
<protein>
    <submittedName>
        <fullName evidence="2">Exopolysaccharide biosynthesis protein</fullName>
    </submittedName>
</protein>
<dbReference type="InterPro" id="IPR007345">
    <property type="entry name" value="Polysacch_pyruvyl_Trfase"/>
</dbReference>
<evidence type="ECO:0000259" key="1">
    <source>
        <dbReference type="Pfam" id="PF04230"/>
    </source>
</evidence>
<dbReference type="Proteomes" id="UP000011721">
    <property type="component" value="Chromosome"/>
</dbReference>
<feature type="domain" description="Polysaccharide pyruvyl transferase" evidence="1">
    <location>
        <begin position="43"/>
        <end position="305"/>
    </location>
</feature>
<dbReference type="HOGENOM" id="CLU_045699_0_0_7"/>
<sequence>MSTKNSATTSSRERLRDKLVDTYSCLRLADRSVILVDLPNHLNIGDSLIALGQFKLLKKYSPNYKYIGAVPPDKVLRLIDKERGVVLIHGGGNFGTIWPTHQRLRERIAKNCPNSTIYQLPQSVNFDSSITMAKSMEILAQHGDFHLMVRDIQSQQILVDSGVASIELVPDSAFALTPKVSSASQCDILLLSRQDSESQYGGLFQQLEKHISNWKVLKGDWADVKDLPISLTPLEHLASIVPPPIIWRTNTQKVQYMAWSMLLWSRYSIGVRLLSTARVIVTDRLHVHILCVLLGKPHVFFDNSYQKITNFADTWQTKGPEAIGARDLKSVLEVVDRLLHS</sequence>
<accession>M1PEA4</accession>
<keyword evidence="3" id="KW-1185">Reference proteome</keyword>
<name>M1PEA4_DESSD</name>
<dbReference type="eggNOG" id="COG5039">
    <property type="taxonomic scope" value="Bacteria"/>
</dbReference>
<dbReference type="KEGG" id="dsf:UWK_03390"/>
<dbReference type="STRING" id="1167006.UWK_03390"/>
<dbReference type="Pfam" id="PF04230">
    <property type="entry name" value="PS_pyruv_trans"/>
    <property type="match status" value="1"/>
</dbReference>
<evidence type="ECO:0000313" key="2">
    <source>
        <dbReference type="EMBL" id="AGF79907.1"/>
    </source>
</evidence>
<dbReference type="OrthoDB" id="5242601at2"/>
<gene>
    <name evidence="2" type="ordered locus">UWK_03390</name>
</gene>
<proteinExistence type="predicted"/>
<dbReference type="RefSeq" id="WP_015405589.1">
    <property type="nucleotide sequence ID" value="NC_020304.1"/>
</dbReference>
<dbReference type="EMBL" id="CP003985">
    <property type="protein sequence ID" value="AGF79907.1"/>
    <property type="molecule type" value="Genomic_DNA"/>
</dbReference>
<dbReference type="AlphaFoldDB" id="M1PEA4"/>